<name>A0A2H0BGZ6_UNCKA</name>
<dbReference type="Proteomes" id="UP000228495">
    <property type="component" value="Unassembled WGS sequence"/>
</dbReference>
<dbReference type="AlphaFoldDB" id="A0A2H0BGZ6"/>
<accession>A0A2H0BGZ6</accession>
<protein>
    <recommendedName>
        <fullName evidence="4">DUF304 domain-containing protein</fullName>
    </recommendedName>
</protein>
<evidence type="ECO:0000256" key="1">
    <source>
        <dbReference type="SAM" id="Phobius"/>
    </source>
</evidence>
<evidence type="ECO:0008006" key="4">
    <source>
        <dbReference type="Google" id="ProtNLM"/>
    </source>
</evidence>
<organism evidence="2 3">
    <name type="scientific">candidate division WWE3 bacterium CG22_combo_CG10-13_8_21_14_all_39_12</name>
    <dbReference type="NCBI Taxonomy" id="1975094"/>
    <lineage>
        <taxon>Bacteria</taxon>
        <taxon>Katanobacteria</taxon>
    </lineage>
</organism>
<sequence>MATKMNPFSSFVYDPVKITSVHFETQRENEVVRLVLRRDTITNLPWILTTLAAILIPLLIIKTLPQLPDFISGPHITNMFSPKEWQLAGFLYVITIFYFAFVNFSNWFYNVLFVTNLRVVDINYRAPFHSQTTQAQLKEVQDVRYTQGGLFGIAFNYGNLFVQTAGTKQNIQLTRIPNPNIVQERIVQLLP</sequence>
<evidence type="ECO:0000313" key="3">
    <source>
        <dbReference type="Proteomes" id="UP000228495"/>
    </source>
</evidence>
<keyword evidence="1" id="KW-0812">Transmembrane</keyword>
<keyword evidence="1" id="KW-0472">Membrane</keyword>
<comment type="caution">
    <text evidence="2">The sequence shown here is derived from an EMBL/GenBank/DDBJ whole genome shotgun (WGS) entry which is preliminary data.</text>
</comment>
<dbReference type="EMBL" id="PCSU01000005">
    <property type="protein sequence ID" value="PIP56921.1"/>
    <property type="molecule type" value="Genomic_DNA"/>
</dbReference>
<gene>
    <name evidence="2" type="ORF">COX05_00570</name>
</gene>
<keyword evidence="1" id="KW-1133">Transmembrane helix</keyword>
<feature type="transmembrane region" description="Helical" evidence="1">
    <location>
        <begin position="85"/>
        <end position="109"/>
    </location>
</feature>
<feature type="transmembrane region" description="Helical" evidence="1">
    <location>
        <begin position="43"/>
        <end position="65"/>
    </location>
</feature>
<reference evidence="2 3" key="1">
    <citation type="submission" date="2017-09" db="EMBL/GenBank/DDBJ databases">
        <title>Depth-based differentiation of microbial function through sediment-hosted aquifers and enrichment of novel symbionts in the deep terrestrial subsurface.</title>
        <authorList>
            <person name="Probst A.J."/>
            <person name="Ladd B."/>
            <person name="Jarett J.K."/>
            <person name="Geller-Mcgrath D.E."/>
            <person name="Sieber C.M."/>
            <person name="Emerson J.B."/>
            <person name="Anantharaman K."/>
            <person name="Thomas B.C."/>
            <person name="Malmstrom R."/>
            <person name="Stieglmeier M."/>
            <person name="Klingl A."/>
            <person name="Woyke T."/>
            <person name="Ryan C.M."/>
            <person name="Banfield J.F."/>
        </authorList>
    </citation>
    <scope>NUCLEOTIDE SEQUENCE [LARGE SCALE GENOMIC DNA]</scope>
    <source>
        <strain evidence="2">CG22_combo_CG10-13_8_21_14_all_39_12</strain>
    </source>
</reference>
<evidence type="ECO:0000313" key="2">
    <source>
        <dbReference type="EMBL" id="PIP56921.1"/>
    </source>
</evidence>
<proteinExistence type="predicted"/>